<evidence type="ECO:0000313" key="3">
    <source>
        <dbReference type="Proteomes" id="UP000265515"/>
    </source>
</evidence>
<sequence>MFSGHGACLLEKEKGVEVMVLVQITLWGEYGVYESNEGDRQMATIMETITSEGRVEEDKGLWGRGVRGGMEEGRREEGEERQNEGSSSQVSVGMLRLPNYEKRGEKGCTERETE</sequence>
<evidence type="ECO:0000313" key="2">
    <source>
        <dbReference type="EMBL" id="GBG84056.1"/>
    </source>
</evidence>
<reference evidence="2 3" key="1">
    <citation type="journal article" date="2018" name="Cell">
        <title>The Chara Genome: Secondary Complexity and Implications for Plant Terrestrialization.</title>
        <authorList>
            <person name="Nishiyama T."/>
            <person name="Sakayama H."/>
            <person name="Vries J.D."/>
            <person name="Buschmann H."/>
            <person name="Saint-Marcoux D."/>
            <person name="Ullrich K.K."/>
            <person name="Haas F.B."/>
            <person name="Vanderstraeten L."/>
            <person name="Becker D."/>
            <person name="Lang D."/>
            <person name="Vosolsobe S."/>
            <person name="Rombauts S."/>
            <person name="Wilhelmsson P.K.I."/>
            <person name="Janitza P."/>
            <person name="Kern R."/>
            <person name="Heyl A."/>
            <person name="Rumpler F."/>
            <person name="Villalobos L.I.A.C."/>
            <person name="Clay J.M."/>
            <person name="Skokan R."/>
            <person name="Toyoda A."/>
            <person name="Suzuki Y."/>
            <person name="Kagoshima H."/>
            <person name="Schijlen E."/>
            <person name="Tajeshwar N."/>
            <person name="Catarino B."/>
            <person name="Hetherington A.J."/>
            <person name="Saltykova A."/>
            <person name="Bonnot C."/>
            <person name="Breuninger H."/>
            <person name="Symeonidi A."/>
            <person name="Radhakrishnan G.V."/>
            <person name="Van Nieuwerburgh F."/>
            <person name="Deforce D."/>
            <person name="Chang C."/>
            <person name="Karol K.G."/>
            <person name="Hedrich R."/>
            <person name="Ulvskov P."/>
            <person name="Glockner G."/>
            <person name="Delwiche C.F."/>
            <person name="Petrasek J."/>
            <person name="Van de Peer Y."/>
            <person name="Friml J."/>
            <person name="Beilby M."/>
            <person name="Dolan L."/>
            <person name="Kohara Y."/>
            <person name="Sugano S."/>
            <person name="Fujiyama A."/>
            <person name="Delaux P.-M."/>
            <person name="Quint M."/>
            <person name="TheiBen G."/>
            <person name="Hagemann M."/>
            <person name="Harholt J."/>
            <person name="Dunand C."/>
            <person name="Zachgo S."/>
            <person name="Langdale J."/>
            <person name="Maumus F."/>
            <person name="Straeten D.V.D."/>
            <person name="Gould S.B."/>
            <person name="Rensing S.A."/>
        </authorList>
    </citation>
    <scope>NUCLEOTIDE SEQUENCE [LARGE SCALE GENOMIC DNA]</scope>
    <source>
        <strain evidence="2 3">S276</strain>
    </source>
</reference>
<gene>
    <name evidence="2" type="ORF">CBR_g37931</name>
</gene>
<feature type="compositionally biased region" description="Basic and acidic residues" evidence="1">
    <location>
        <begin position="69"/>
        <end position="83"/>
    </location>
</feature>
<organism evidence="2 3">
    <name type="scientific">Chara braunii</name>
    <name type="common">Braun's stonewort</name>
    <dbReference type="NCBI Taxonomy" id="69332"/>
    <lineage>
        <taxon>Eukaryota</taxon>
        <taxon>Viridiplantae</taxon>
        <taxon>Streptophyta</taxon>
        <taxon>Charophyceae</taxon>
        <taxon>Charales</taxon>
        <taxon>Characeae</taxon>
        <taxon>Chara</taxon>
    </lineage>
</organism>
<accession>A0A388LNX9</accession>
<keyword evidence="3" id="KW-1185">Reference proteome</keyword>
<protein>
    <submittedName>
        <fullName evidence="2">Uncharacterized protein</fullName>
    </submittedName>
</protein>
<comment type="caution">
    <text evidence="2">The sequence shown here is derived from an EMBL/GenBank/DDBJ whole genome shotgun (WGS) entry which is preliminary data.</text>
</comment>
<dbReference type="Gramene" id="GBG84056">
    <property type="protein sequence ID" value="GBG84056"/>
    <property type="gene ID" value="CBR_g37931"/>
</dbReference>
<dbReference type="Proteomes" id="UP000265515">
    <property type="component" value="Unassembled WGS sequence"/>
</dbReference>
<feature type="region of interest" description="Disordered" evidence="1">
    <location>
        <begin position="54"/>
        <end position="114"/>
    </location>
</feature>
<feature type="compositionally biased region" description="Basic and acidic residues" evidence="1">
    <location>
        <begin position="99"/>
        <end position="114"/>
    </location>
</feature>
<evidence type="ECO:0000256" key="1">
    <source>
        <dbReference type="SAM" id="MobiDB-lite"/>
    </source>
</evidence>
<dbReference type="EMBL" id="BFEA01000462">
    <property type="protein sequence ID" value="GBG84056.1"/>
    <property type="molecule type" value="Genomic_DNA"/>
</dbReference>
<name>A0A388LNX9_CHABU</name>
<proteinExistence type="predicted"/>
<dbReference type="AlphaFoldDB" id="A0A388LNX9"/>